<feature type="chain" id="PRO_5040787441" evidence="1">
    <location>
        <begin position="20"/>
        <end position="380"/>
    </location>
</feature>
<keyword evidence="4" id="KW-1185">Reference proteome</keyword>
<dbReference type="RefSeq" id="WP_245128618.1">
    <property type="nucleotide sequence ID" value="NZ_JALJEJ010000001.1"/>
</dbReference>
<protein>
    <submittedName>
        <fullName evidence="3">Lipase family protein</fullName>
    </submittedName>
</protein>
<sequence length="380" mass="43584">MKRLAIILIALLFCTASEAQLKPGFDANEYLELLRLSRQQADTALKKDKTPLPLNYTRIYRSPVGPLQNRWDLWVNKTQDIAAISIRGTTSSATSWLENFYAAMVPAQGKLHISDTTDFKYHLADNPRAAVHIGWLLGMADLSKTIVPQIQQLYRTKHIKSFIIVGHSQGAAIAYLLRSHLDYLQRTKVIAADITFKTYCSAPPKPGNLYYAYDYEFLTRNGWGIAITNAYDWVPQTPLSVQTINDFNTLNPFSNINEALAKQSFFIRLYLKHVYNRIRKPGMRAQENSEKYLGHTIYKYIKKQLPQFAEPEYATTNDYVRCGTPVILMPDDAYNQLFKNDPKNVFVHHLFYAYYWLTQHNYLQNAETGVTKDSAASSKQ</sequence>
<evidence type="ECO:0000313" key="4">
    <source>
        <dbReference type="Proteomes" id="UP001139450"/>
    </source>
</evidence>
<feature type="domain" description="Fungal lipase-type" evidence="2">
    <location>
        <begin position="84"/>
        <end position="239"/>
    </location>
</feature>
<dbReference type="Gene3D" id="3.40.50.1820">
    <property type="entry name" value="alpha/beta hydrolase"/>
    <property type="match status" value="1"/>
</dbReference>
<organism evidence="3 4">
    <name type="scientific">Mucilaginibacter straminoryzae</name>
    <dbReference type="NCBI Taxonomy" id="2932774"/>
    <lineage>
        <taxon>Bacteria</taxon>
        <taxon>Pseudomonadati</taxon>
        <taxon>Bacteroidota</taxon>
        <taxon>Sphingobacteriia</taxon>
        <taxon>Sphingobacteriales</taxon>
        <taxon>Sphingobacteriaceae</taxon>
        <taxon>Mucilaginibacter</taxon>
    </lineage>
</organism>
<keyword evidence="1" id="KW-0732">Signal</keyword>
<feature type="signal peptide" evidence="1">
    <location>
        <begin position="1"/>
        <end position="19"/>
    </location>
</feature>
<evidence type="ECO:0000313" key="3">
    <source>
        <dbReference type="EMBL" id="MCJ8208790.1"/>
    </source>
</evidence>
<dbReference type="EMBL" id="JALJEJ010000001">
    <property type="protein sequence ID" value="MCJ8208790.1"/>
    <property type="molecule type" value="Genomic_DNA"/>
</dbReference>
<dbReference type="SUPFAM" id="SSF53474">
    <property type="entry name" value="alpha/beta-Hydrolases"/>
    <property type="match status" value="1"/>
</dbReference>
<dbReference type="InterPro" id="IPR029058">
    <property type="entry name" value="AB_hydrolase_fold"/>
</dbReference>
<evidence type="ECO:0000259" key="2">
    <source>
        <dbReference type="Pfam" id="PF01764"/>
    </source>
</evidence>
<dbReference type="GO" id="GO:0006629">
    <property type="term" value="P:lipid metabolic process"/>
    <property type="evidence" value="ECO:0007669"/>
    <property type="project" value="InterPro"/>
</dbReference>
<name>A0A9X1X1U2_9SPHI</name>
<accession>A0A9X1X1U2</accession>
<reference evidence="3" key="1">
    <citation type="submission" date="2022-04" db="EMBL/GenBank/DDBJ databases">
        <title>Mucilaginibacter sp. RS28 isolated from freshwater.</title>
        <authorList>
            <person name="Ko S.-R."/>
        </authorList>
    </citation>
    <scope>NUCLEOTIDE SEQUENCE</scope>
    <source>
        <strain evidence="3">RS28</strain>
    </source>
</reference>
<dbReference type="Proteomes" id="UP001139450">
    <property type="component" value="Unassembled WGS sequence"/>
</dbReference>
<gene>
    <name evidence="3" type="ORF">MUY27_03660</name>
</gene>
<comment type="caution">
    <text evidence="3">The sequence shown here is derived from an EMBL/GenBank/DDBJ whole genome shotgun (WGS) entry which is preliminary data.</text>
</comment>
<dbReference type="Pfam" id="PF01764">
    <property type="entry name" value="Lipase_3"/>
    <property type="match status" value="1"/>
</dbReference>
<dbReference type="AlphaFoldDB" id="A0A9X1X1U2"/>
<evidence type="ECO:0000256" key="1">
    <source>
        <dbReference type="SAM" id="SignalP"/>
    </source>
</evidence>
<dbReference type="InterPro" id="IPR002921">
    <property type="entry name" value="Fungal_lipase-type"/>
</dbReference>
<proteinExistence type="predicted"/>